<dbReference type="InterPro" id="IPR031944">
    <property type="entry name" value="RsgA_N"/>
</dbReference>
<dbReference type="GO" id="GO:0005525">
    <property type="term" value="F:GTP binding"/>
    <property type="evidence" value="ECO:0007669"/>
    <property type="project" value="UniProtKB-UniRule"/>
</dbReference>
<comment type="subunit">
    <text evidence="10">Monomer. Associates with 30S ribosomal subunit, binds 16S rRNA.</text>
</comment>
<dbReference type="HAMAP" id="MF_01820">
    <property type="entry name" value="GTPase_RsgA"/>
    <property type="match status" value="1"/>
</dbReference>
<keyword evidence="6 10" id="KW-0378">Hydrolase</keyword>
<evidence type="ECO:0000256" key="10">
    <source>
        <dbReference type="HAMAP-Rule" id="MF_01820"/>
    </source>
</evidence>
<feature type="domain" description="CP-type G" evidence="12">
    <location>
        <begin position="74"/>
        <end position="237"/>
    </location>
</feature>
<dbReference type="Pfam" id="PF03193">
    <property type="entry name" value="RsgA_GTPase"/>
    <property type="match status" value="1"/>
</dbReference>
<feature type="binding site" evidence="10">
    <location>
        <position position="274"/>
    </location>
    <ligand>
        <name>Zn(2+)</name>
        <dbReference type="ChEBI" id="CHEBI:29105"/>
    </ligand>
</feature>
<dbReference type="PANTHER" id="PTHR32120:SF11">
    <property type="entry name" value="SMALL RIBOSOMAL SUBUNIT BIOGENESIS GTPASE RSGA 1, MITOCHONDRIAL-RELATED"/>
    <property type="match status" value="1"/>
</dbReference>
<dbReference type="InterPro" id="IPR004881">
    <property type="entry name" value="Ribosome_biogen_GTPase_RsgA"/>
</dbReference>
<evidence type="ECO:0000259" key="11">
    <source>
        <dbReference type="PROSITE" id="PS50936"/>
    </source>
</evidence>
<dbReference type="EC" id="3.6.1.-" evidence="10"/>
<dbReference type="GO" id="GO:0005737">
    <property type="term" value="C:cytoplasm"/>
    <property type="evidence" value="ECO:0007669"/>
    <property type="project" value="UniProtKB-SubCell"/>
</dbReference>
<dbReference type="SUPFAM" id="SSF52540">
    <property type="entry name" value="P-loop containing nucleoside triphosphate hydrolases"/>
    <property type="match status" value="1"/>
</dbReference>
<protein>
    <recommendedName>
        <fullName evidence="10">Small ribosomal subunit biogenesis GTPase RsgA</fullName>
        <ecNumber evidence="10">3.6.1.-</ecNumber>
    </recommendedName>
</protein>
<dbReference type="InterPro" id="IPR010914">
    <property type="entry name" value="RsgA_GTPase_dom"/>
</dbReference>
<keyword evidence="7 10" id="KW-0862">Zinc</keyword>
<evidence type="ECO:0000256" key="8">
    <source>
        <dbReference type="ARBA" id="ARBA00022884"/>
    </source>
</evidence>
<keyword evidence="3 10" id="KW-0479">Metal-binding</keyword>
<dbReference type="NCBIfam" id="TIGR00157">
    <property type="entry name" value="ribosome small subunit-dependent GTPase A"/>
    <property type="match status" value="1"/>
</dbReference>
<keyword evidence="8 10" id="KW-0694">RNA-binding</keyword>
<feature type="binding site" evidence="10">
    <location>
        <begin position="180"/>
        <end position="188"/>
    </location>
    <ligand>
        <name>GTP</name>
        <dbReference type="ChEBI" id="CHEBI:37565"/>
    </ligand>
</feature>
<comment type="caution">
    <text evidence="13">The sequence shown here is derived from an EMBL/GenBank/DDBJ whole genome shotgun (WGS) entry which is preliminary data.</text>
</comment>
<evidence type="ECO:0000256" key="4">
    <source>
        <dbReference type="ARBA" id="ARBA00022730"/>
    </source>
</evidence>
<dbReference type="PROSITE" id="PS50936">
    <property type="entry name" value="ENGC_GTPASE"/>
    <property type="match status" value="1"/>
</dbReference>
<evidence type="ECO:0000256" key="2">
    <source>
        <dbReference type="ARBA" id="ARBA00022517"/>
    </source>
</evidence>
<dbReference type="CDD" id="cd01854">
    <property type="entry name" value="YjeQ_EngC"/>
    <property type="match status" value="1"/>
</dbReference>
<comment type="cofactor">
    <cofactor evidence="10">
        <name>Zn(2+)</name>
        <dbReference type="ChEBI" id="CHEBI:29105"/>
    </cofactor>
    <text evidence="10">Binds 1 zinc ion per subunit.</text>
</comment>
<comment type="function">
    <text evidence="10">One of several proteins that assist in the late maturation steps of the functional core of the 30S ribosomal subunit. Helps release RbfA from mature subunits. May play a role in the assembly of ribosomal proteins into the subunit. Circularly permuted GTPase that catalyzes slow GTP hydrolysis, GTPase activity is stimulated by the 30S ribosomal subunit.</text>
</comment>
<feature type="domain" description="EngC GTPase" evidence="11">
    <location>
        <begin position="83"/>
        <end position="235"/>
    </location>
</feature>
<dbReference type="Proteomes" id="UP000234789">
    <property type="component" value="Unassembled WGS sequence"/>
</dbReference>
<dbReference type="Gene3D" id="3.40.50.300">
    <property type="entry name" value="P-loop containing nucleotide triphosphate hydrolases"/>
    <property type="match status" value="1"/>
</dbReference>
<keyword evidence="1 10" id="KW-0963">Cytoplasm</keyword>
<keyword evidence="14" id="KW-1185">Reference proteome</keyword>
<sequence length="307" mass="33184">MTKDGSAREGQGLIVKALSGYYYVAEDGGSEQPIQCRARGIFKKRGESPLVGDRVDFSVSGTGEGTVEAIHPRTTELVRPPVANADLAVLVFSVTEPSLSLTLLDKFLVHIEHAGLEAVLCLSKQDLSEEGRKEAIEAAETVQRIYGRIGYRVIGTSSRQGSGLEELRGTLEGRLALFAGQSGVGKSSLLNALLPGLELETSEISARLGRGRHTTRHVELVRVGSGYVADTPGFSQLDFQELGIEDLGYGFREFRALSAGCKFRGCTHTHEPDCAVLAALAAGEAAQSRHDSYVQFLGEMKEKKRRY</sequence>
<feature type="binding site" evidence="10">
    <location>
        <begin position="123"/>
        <end position="126"/>
    </location>
    <ligand>
        <name>GTP</name>
        <dbReference type="ChEBI" id="CHEBI:37565"/>
    </ligand>
</feature>
<dbReference type="RefSeq" id="WP_101809286.1">
    <property type="nucleotide sequence ID" value="NZ_NFEZ01000004.1"/>
</dbReference>
<comment type="subcellular location">
    <subcellularLocation>
        <location evidence="10">Cytoplasm</location>
    </subcellularLocation>
</comment>
<accession>A0A2N5N7J6</accession>
<reference evidence="13 14" key="1">
    <citation type="submission" date="2017-05" db="EMBL/GenBank/DDBJ databases">
        <title>Functional genome analysis of Paenibacillus pasadenensis strain R16: insights on endophytic life style and antifungal activity.</title>
        <authorList>
            <person name="Passera A."/>
            <person name="Marcolungo L."/>
            <person name="Casati P."/>
            <person name="Brasca M."/>
            <person name="Quaglino F."/>
            <person name="Delledonne M."/>
        </authorList>
    </citation>
    <scope>NUCLEOTIDE SEQUENCE [LARGE SCALE GENOMIC DNA]</scope>
    <source>
        <strain evidence="13 14">R16</strain>
    </source>
</reference>
<evidence type="ECO:0000256" key="1">
    <source>
        <dbReference type="ARBA" id="ARBA00022490"/>
    </source>
</evidence>
<dbReference type="Gene3D" id="2.40.50.140">
    <property type="entry name" value="Nucleic acid-binding proteins"/>
    <property type="match status" value="1"/>
</dbReference>
<comment type="similarity">
    <text evidence="10">Belongs to the TRAFAC class YlqF/YawG GTPase family. RsgA subfamily.</text>
</comment>
<organism evidence="13 14">
    <name type="scientific">Paenibacillus pasadenensis</name>
    <dbReference type="NCBI Taxonomy" id="217090"/>
    <lineage>
        <taxon>Bacteria</taxon>
        <taxon>Bacillati</taxon>
        <taxon>Bacillota</taxon>
        <taxon>Bacilli</taxon>
        <taxon>Bacillales</taxon>
        <taxon>Paenibacillaceae</taxon>
        <taxon>Paenibacillus</taxon>
    </lineage>
</organism>
<evidence type="ECO:0000256" key="7">
    <source>
        <dbReference type="ARBA" id="ARBA00022833"/>
    </source>
</evidence>
<feature type="binding site" evidence="10">
    <location>
        <position position="268"/>
    </location>
    <ligand>
        <name>Zn(2+)</name>
        <dbReference type="ChEBI" id="CHEBI:29105"/>
    </ligand>
</feature>
<evidence type="ECO:0000256" key="6">
    <source>
        <dbReference type="ARBA" id="ARBA00022801"/>
    </source>
</evidence>
<keyword evidence="9 10" id="KW-0342">GTP-binding</keyword>
<evidence type="ECO:0000256" key="9">
    <source>
        <dbReference type="ARBA" id="ARBA00023134"/>
    </source>
</evidence>
<dbReference type="Gene3D" id="1.10.40.50">
    <property type="entry name" value="Probable gtpase engc, domain 3"/>
    <property type="match status" value="1"/>
</dbReference>
<gene>
    <name evidence="10" type="primary">rsgA</name>
    <name evidence="13" type="ORF">B8V81_4758</name>
</gene>
<proteinExistence type="inferred from homology"/>
<dbReference type="InterPro" id="IPR030378">
    <property type="entry name" value="G_CP_dom"/>
</dbReference>
<dbReference type="Pfam" id="PF16745">
    <property type="entry name" value="RsgA_N"/>
    <property type="match status" value="1"/>
</dbReference>
<keyword evidence="5 10" id="KW-0547">Nucleotide-binding</keyword>
<feature type="binding site" evidence="10">
    <location>
        <position position="261"/>
    </location>
    <ligand>
        <name>Zn(2+)</name>
        <dbReference type="ChEBI" id="CHEBI:29105"/>
    </ligand>
</feature>
<dbReference type="AlphaFoldDB" id="A0A2N5N7J6"/>
<feature type="binding site" evidence="10">
    <location>
        <position position="266"/>
    </location>
    <ligand>
        <name>Zn(2+)</name>
        <dbReference type="ChEBI" id="CHEBI:29105"/>
    </ligand>
</feature>
<dbReference type="GO" id="GO:0019843">
    <property type="term" value="F:rRNA binding"/>
    <property type="evidence" value="ECO:0007669"/>
    <property type="project" value="UniProtKB-KW"/>
</dbReference>
<dbReference type="CDD" id="cd04466">
    <property type="entry name" value="S1_YloQ_GTPase"/>
    <property type="match status" value="1"/>
</dbReference>
<dbReference type="InterPro" id="IPR027417">
    <property type="entry name" value="P-loop_NTPase"/>
</dbReference>
<evidence type="ECO:0000256" key="3">
    <source>
        <dbReference type="ARBA" id="ARBA00022723"/>
    </source>
</evidence>
<dbReference type="GO" id="GO:0046872">
    <property type="term" value="F:metal ion binding"/>
    <property type="evidence" value="ECO:0007669"/>
    <property type="project" value="UniProtKB-KW"/>
</dbReference>
<dbReference type="PANTHER" id="PTHR32120">
    <property type="entry name" value="SMALL RIBOSOMAL SUBUNIT BIOGENESIS GTPASE RSGA"/>
    <property type="match status" value="1"/>
</dbReference>
<dbReference type="EMBL" id="NFEZ01000004">
    <property type="protein sequence ID" value="PLT46327.1"/>
    <property type="molecule type" value="Genomic_DNA"/>
</dbReference>
<evidence type="ECO:0000313" key="14">
    <source>
        <dbReference type="Proteomes" id="UP000234789"/>
    </source>
</evidence>
<dbReference type="SUPFAM" id="SSF50249">
    <property type="entry name" value="Nucleic acid-binding proteins"/>
    <property type="match status" value="1"/>
</dbReference>
<evidence type="ECO:0000259" key="12">
    <source>
        <dbReference type="PROSITE" id="PS51721"/>
    </source>
</evidence>
<dbReference type="GO" id="GO:0003924">
    <property type="term" value="F:GTPase activity"/>
    <property type="evidence" value="ECO:0007669"/>
    <property type="project" value="UniProtKB-UniRule"/>
</dbReference>
<dbReference type="GO" id="GO:0042274">
    <property type="term" value="P:ribosomal small subunit biogenesis"/>
    <property type="evidence" value="ECO:0007669"/>
    <property type="project" value="UniProtKB-UniRule"/>
</dbReference>
<evidence type="ECO:0000256" key="5">
    <source>
        <dbReference type="ARBA" id="ARBA00022741"/>
    </source>
</evidence>
<name>A0A2N5N7J6_9BACL</name>
<keyword evidence="2 10" id="KW-0690">Ribosome biogenesis</keyword>
<dbReference type="InterPro" id="IPR012340">
    <property type="entry name" value="NA-bd_OB-fold"/>
</dbReference>
<keyword evidence="4 10" id="KW-0699">rRNA-binding</keyword>
<evidence type="ECO:0000313" key="13">
    <source>
        <dbReference type="EMBL" id="PLT46327.1"/>
    </source>
</evidence>
<dbReference type="PROSITE" id="PS51721">
    <property type="entry name" value="G_CP"/>
    <property type="match status" value="1"/>
</dbReference>